<evidence type="ECO:0000313" key="3">
    <source>
        <dbReference type="Proteomes" id="UP001597548"/>
    </source>
</evidence>
<dbReference type="SUPFAM" id="SSF53474">
    <property type="entry name" value="alpha/beta-Hydrolases"/>
    <property type="match status" value="1"/>
</dbReference>
<organism evidence="2 3">
    <name type="scientific">Psychroserpens luteus</name>
    <dbReference type="NCBI Taxonomy" id="1434066"/>
    <lineage>
        <taxon>Bacteria</taxon>
        <taxon>Pseudomonadati</taxon>
        <taxon>Bacteroidota</taxon>
        <taxon>Flavobacteriia</taxon>
        <taxon>Flavobacteriales</taxon>
        <taxon>Flavobacteriaceae</taxon>
        <taxon>Psychroserpens</taxon>
    </lineage>
</organism>
<comment type="caution">
    <text evidence="2">The sequence shown here is derived from an EMBL/GenBank/DDBJ whole genome shotgun (WGS) entry which is preliminary data.</text>
</comment>
<sequence length="311" mass="35515">MHYKTDILTSKDGESFCYYKWLANSKVPFKGVVQIAHGLGEHAGRYDHMAHLLQDEGYEVYANDHRAHGKTAEMKRLFGFYNGNEYFEDCVEDMHTLSELMKFEHPKSKFILFGHSMGSLLSRKYVIKYGAELDALILSGTAGFIKGLGNIGLVTATAVTTVRGRARQNEFLKSFFFGEFNKKFKPNRTKLDWISSDEKQVDLFAEDPYRIEDFSLGVFLDIIKNSKKLNKPEAFNATPKDLPILMFSGDKDPVGEMGKGVKRVAKQYEKRGINDFTFNLYEGGRHEMLNETNAESVKQEVISWLNAHMQD</sequence>
<proteinExistence type="predicted"/>
<dbReference type="Pfam" id="PF12146">
    <property type="entry name" value="Hydrolase_4"/>
    <property type="match status" value="1"/>
</dbReference>
<feature type="domain" description="Serine aminopeptidase S33" evidence="1">
    <location>
        <begin position="30"/>
        <end position="293"/>
    </location>
</feature>
<dbReference type="Proteomes" id="UP001597548">
    <property type="component" value="Unassembled WGS sequence"/>
</dbReference>
<reference evidence="3" key="1">
    <citation type="journal article" date="2019" name="Int. J. Syst. Evol. Microbiol.">
        <title>The Global Catalogue of Microorganisms (GCM) 10K type strain sequencing project: providing services to taxonomists for standard genome sequencing and annotation.</title>
        <authorList>
            <consortium name="The Broad Institute Genomics Platform"/>
            <consortium name="The Broad Institute Genome Sequencing Center for Infectious Disease"/>
            <person name="Wu L."/>
            <person name="Ma J."/>
        </authorList>
    </citation>
    <scope>NUCLEOTIDE SEQUENCE [LARGE SCALE GENOMIC DNA]</scope>
    <source>
        <strain evidence="3">KCTC 32514</strain>
    </source>
</reference>
<dbReference type="InterPro" id="IPR051044">
    <property type="entry name" value="MAG_DAG_Lipase"/>
</dbReference>
<dbReference type="InterPro" id="IPR022742">
    <property type="entry name" value="Hydrolase_4"/>
</dbReference>
<dbReference type="EMBL" id="JBHUOS010000001">
    <property type="protein sequence ID" value="MFD2914522.1"/>
    <property type="molecule type" value="Genomic_DNA"/>
</dbReference>
<protein>
    <submittedName>
        <fullName evidence="2">Alpha/beta hydrolase</fullName>
    </submittedName>
</protein>
<dbReference type="PANTHER" id="PTHR11614">
    <property type="entry name" value="PHOSPHOLIPASE-RELATED"/>
    <property type="match status" value="1"/>
</dbReference>
<accession>A0ABW5ZS67</accession>
<keyword evidence="2" id="KW-0378">Hydrolase</keyword>
<dbReference type="Gene3D" id="3.40.50.1820">
    <property type="entry name" value="alpha/beta hydrolase"/>
    <property type="match status" value="1"/>
</dbReference>
<name>A0ABW5ZS67_9FLAO</name>
<dbReference type="GO" id="GO:0016787">
    <property type="term" value="F:hydrolase activity"/>
    <property type="evidence" value="ECO:0007669"/>
    <property type="project" value="UniProtKB-KW"/>
</dbReference>
<dbReference type="RefSeq" id="WP_194507793.1">
    <property type="nucleotide sequence ID" value="NZ_JADILU010000003.1"/>
</dbReference>
<evidence type="ECO:0000259" key="1">
    <source>
        <dbReference type="Pfam" id="PF12146"/>
    </source>
</evidence>
<gene>
    <name evidence="2" type="ORF">ACFS29_02645</name>
</gene>
<evidence type="ECO:0000313" key="2">
    <source>
        <dbReference type="EMBL" id="MFD2914522.1"/>
    </source>
</evidence>
<keyword evidence="3" id="KW-1185">Reference proteome</keyword>
<dbReference type="InterPro" id="IPR029058">
    <property type="entry name" value="AB_hydrolase_fold"/>
</dbReference>